<evidence type="ECO:0000313" key="3">
    <source>
        <dbReference type="EMBL" id="MDN7123439.1"/>
    </source>
</evidence>
<keyword evidence="3" id="KW-0645">Protease</keyword>
<sequence length="242" mass="26738">MQIQAAEWFMLLLVVAMPVYSLWESDKVKVAIIEGRKTKLRAYKEAIIFLWIPTSVLLALLFSGRLSPSELGLVWQGNLSNWIGAGLVLAVSAYFFYSIYALLSHPEKLDEFRDAAQNSDWMVPATSKELRWFTLGLSVSAGVCEELLFRGFIIGVLGNVFGVILSLVVGSLLFGLCHLYQGWGNVLRTAIIGLVLGIIYILTESLWVAIALHILIDVYGGFIGYALHKTKPVASEPKEAVS</sequence>
<evidence type="ECO:0000313" key="4">
    <source>
        <dbReference type="EMBL" id="MDN7128835.1"/>
    </source>
</evidence>
<dbReference type="GO" id="GO:0080120">
    <property type="term" value="P:CAAX-box protein maturation"/>
    <property type="evidence" value="ECO:0007669"/>
    <property type="project" value="UniProtKB-ARBA"/>
</dbReference>
<dbReference type="AlphaFoldDB" id="A0AAW7QYR1"/>
<keyword evidence="5" id="KW-1185">Reference proteome</keyword>
<keyword evidence="3" id="KW-0482">Metalloprotease</keyword>
<evidence type="ECO:0000313" key="5">
    <source>
        <dbReference type="Proteomes" id="UP001169491"/>
    </source>
</evidence>
<dbReference type="EMBL" id="JAGGJC010000001">
    <property type="protein sequence ID" value="MDN7128835.1"/>
    <property type="molecule type" value="Genomic_DNA"/>
</dbReference>
<dbReference type="Proteomes" id="UP001169492">
    <property type="component" value="Unassembled WGS sequence"/>
</dbReference>
<dbReference type="InterPro" id="IPR003675">
    <property type="entry name" value="Rce1/LyrA-like_dom"/>
</dbReference>
<keyword evidence="1" id="KW-1133">Transmembrane helix</keyword>
<dbReference type="GO" id="GO:0008237">
    <property type="term" value="F:metallopeptidase activity"/>
    <property type="evidence" value="ECO:0007669"/>
    <property type="project" value="UniProtKB-KW"/>
</dbReference>
<evidence type="ECO:0000256" key="1">
    <source>
        <dbReference type="SAM" id="Phobius"/>
    </source>
</evidence>
<dbReference type="PANTHER" id="PTHR36435:SF1">
    <property type="entry name" value="CAAX AMINO TERMINAL PROTEASE FAMILY PROTEIN"/>
    <property type="match status" value="1"/>
</dbReference>
<dbReference type="PANTHER" id="PTHR36435">
    <property type="entry name" value="SLR1288 PROTEIN"/>
    <property type="match status" value="1"/>
</dbReference>
<feature type="transmembrane region" description="Helical" evidence="1">
    <location>
        <begin position="186"/>
        <end position="202"/>
    </location>
</feature>
<dbReference type="RefSeq" id="WP_301720039.1">
    <property type="nucleotide sequence ID" value="NZ_JAGGJB010000001.1"/>
</dbReference>
<feature type="domain" description="CAAX prenyl protease 2/Lysostaphin resistance protein A-like" evidence="2">
    <location>
        <begin position="131"/>
        <end position="218"/>
    </location>
</feature>
<reference evidence="5 6" key="1">
    <citation type="submission" date="2021-03" db="EMBL/GenBank/DDBJ databases">
        <title>Pseudidiomarina terrestris, a new bacterium isolated from saline soil.</title>
        <authorList>
            <person name="Galisteo C."/>
            <person name="De La Haba R."/>
            <person name="Sanchez-Porro C."/>
            <person name="Ventosa A."/>
        </authorList>
    </citation>
    <scope>NUCLEOTIDE SEQUENCE [LARGE SCALE GENOMIC DNA]</scope>
    <source>
        <strain evidence="3 6">1APP75-32.1</strain>
        <strain evidence="5">1APR75-15</strain>
        <strain evidence="4">1ASR75-15</strain>
    </source>
</reference>
<feature type="transmembrane region" description="Helical" evidence="1">
    <location>
        <begin position="6"/>
        <end position="23"/>
    </location>
</feature>
<feature type="transmembrane region" description="Helical" evidence="1">
    <location>
        <begin position="43"/>
        <end position="62"/>
    </location>
</feature>
<keyword evidence="3" id="KW-0378">Hydrolase</keyword>
<dbReference type="Pfam" id="PF02517">
    <property type="entry name" value="Rce1-like"/>
    <property type="match status" value="1"/>
</dbReference>
<accession>A0AAW7QYR1</accession>
<keyword evidence="1" id="KW-0472">Membrane</keyword>
<dbReference type="GO" id="GO:0004175">
    <property type="term" value="F:endopeptidase activity"/>
    <property type="evidence" value="ECO:0007669"/>
    <property type="project" value="UniProtKB-ARBA"/>
</dbReference>
<dbReference type="Proteomes" id="UP001169491">
    <property type="component" value="Unassembled WGS sequence"/>
</dbReference>
<comment type="caution">
    <text evidence="3">The sequence shown here is derived from an EMBL/GenBank/DDBJ whole genome shotgun (WGS) entry which is preliminary data.</text>
</comment>
<gene>
    <name evidence="3" type="ORF">J6I90_00920</name>
    <name evidence="4" type="ORF">J6I92_02980</name>
</gene>
<keyword evidence="1" id="KW-0812">Transmembrane</keyword>
<proteinExistence type="predicted"/>
<feature type="transmembrane region" description="Helical" evidence="1">
    <location>
        <begin position="82"/>
        <end position="103"/>
    </location>
</feature>
<dbReference type="InterPro" id="IPR052710">
    <property type="entry name" value="CAAX_protease"/>
</dbReference>
<feature type="transmembrane region" description="Helical" evidence="1">
    <location>
        <begin position="208"/>
        <end position="228"/>
    </location>
</feature>
<dbReference type="EMBL" id="JAGGJB010000001">
    <property type="protein sequence ID" value="MDN7123439.1"/>
    <property type="molecule type" value="Genomic_DNA"/>
</dbReference>
<protein>
    <submittedName>
        <fullName evidence="3">CPBP family intramembrane metalloprotease</fullName>
    </submittedName>
</protein>
<evidence type="ECO:0000259" key="2">
    <source>
        <dbReference type="Pfam" id="PF02517"/>
    </source>
</evidence>
<evidence type="ECO:0000313" key="6">
    <source>
        <dbReference type="Proteomes" id="UP001169492"/>
    </source>
</evidence>
<name>A0AAW7QYR1_9GAMM</name>
<organism evidence="3 6">
    <name type="scientific">Pseudidiomarina terrestris</name>
    <dbReference type="NCBI Taxonomy" id="2820060"/>
    <lineage>
        <taxon>Bacteria</taxon>
        <taxon>Pseudomonadati</taxon>
        <taxon>Pseudomonadota</taxon>
        <taxon>Gammaproteobacteria</taxon>
        <taxon>Alteromonadales</taxon>
        <taxon>Idiomarinaceae</taxon>
        <taxon>Pseudidiomarina</taxon>
    </lineage>
</organism>